<reference evidence="2" key="3">
    <citation type="submission" date="2020-10" db="EMBL/GenBank/DDBJ databases">
        <authorList>
            <person name="Sedaghatjoo S."/>
        </authorList>
    </citation>
    <scope>NUCLEOTIDE SEQUENCE</scope>
    <source>
        <strain evidence="2">AZH3</strain>
    </source>
</reference>
<feature type="region of interest" description="Disordered" evidence="1">
    <location>
        <begin position="300"/>
        <end position="509"/>
    </location>
</feature>
<feature type="region of interest" description="Disordered" evidence="1">
    <location>
        <begin position="799"/>
        <end position="847"/>
    </location>
</feature>
<evidence type="ECO:0000313" key="4">
    <source>
        <dbReference type="Proteomes" id="UP000077671"/>
    </source>
</evidence>
<feature type="compositionally biased region" description="Acidic residues" evidence="1">
    <location>
        <begin position="767"/>
        <end position="786"/>
    </location>
</feature>
<reference evidence="3" key="2">
    <citation type="journal article" date="2019" name="IMA Fungus">
        <title>Genome sequencing and comparison of five Tilletia species to identify candidate genes for the detection of regulated species infecting wheat.</title>
        <authorList>
            <person name="Nguyen H.D.T."/>
            <person name="Sultana T."/>
            <person name="Kesanakurti P."/>
            <person name="Hambleton S."/>
        </authorList>
    </citation>
    <scope>NUCLEOTIDE SEQUENCE</scope>
    <source>
        <strain evidence="3">DAOMC 238032</strain>
    </source>
</reference>
<feature type="region of interest" description="Disordered" evidence="1">
    <location>
        <begin position="534"/>
        <end position="579"/>
    </location>
</feature>
<proteinExistence type="predicted"/>
<dbReference type="Proteomes" id="UP000836402">
    <property type="component" value="Unassembled WGS sequence"/>
</dbReference>
<feature type="compositionally biased region" description="Polar residues" evidence="1">
    <location>
        <begin position="33"/>
        <end position="47"/>
    </location>
</feature>
<comment type="caution">
    <text evidence="3">The sequence shown here is derived from an EMBL/GenBank/DDBJ whole genome shotgun (WGS) entry which is preliminary data.</text>
</comment>
<name>A0A177ULZ1_9BASI</name>
<keyword evidence="5" id="KW-1185">Reference proteome</keyword>
<feature type="compositionally biased region" description="Low complexity" evidence="1">
    <location>
        <begin position="637"/>
        <end position="656"/>
    </location>
</feature>
<feature type="compositionally biased region" description="Low complexity" evidence="1">
    <location>
        <begin position="76"/>
        <end position="94"/>
    </location>
</feature>
<protein>
    <submittedName>
        <fullName evidence="3">Uncharacterized protein</fullName>
    </submittedName>
</protein>
<evidence type="ECO:0000313" key="5">
    <source>
        <dbReference type="Proteomes" id="UP000836402"/>
    </source>
</evidence>
<feature type="compositionally biased region" description="Low complexity" evidence="1">
    <location>
        <begin position="1"/>
        <end position="25"/>
    </location>
</feature>
<feature type="compositionally biased region" description="Low complexity" evidence="1">
    <location>
        <begin position="134"/>
        <end position="145"/>
    </location>
</feature>
<feature type="region of interest" description="Disordered" evidence="1">
    <location>
        <begin position="953"/>
        <end position="1007"/>
    </location>
</feature>
<dbReference type="Proteomes" id="UP000077671">
    <property type="component" value="Unassembled WGS sequence"/>
</dbReference>
<feature type="compositionally biased region" description="Low complexity" evidence="1">
    <location>
        <begin position="418"/>
        <end position="443"/>
    </location>
</feature>
<feature type="region of interest" description="Disordered" evidence="1">
    <location>
        <begin position="866"/>
        <end position="906"/>
    </location>
</feature>
<dbReference type="EMBL" id="LWDD02000734">
    <property type="protein sequence ID" value="KAE8256863.1"/>
    <property type="molecule type" value="Genomic_DNA"/>
</dbReference>
<feature type="compositionally biased region" description="Polar residues" evidence="1">
    <location>
        <begin position="879"/>
        <end position="896"/>
    </location>
</feature>
<dbReference type="AlphaFoldDB" id="A0A177ULZ1"/>
<accession>A0A177ULZ1</accession>
<evidence type="ECO:0000313" key="3">
    <source>
        <dbReference type="EMBL" id="KAE8256863.1"/>
    </source>
</evidence>
<feature type="compositionally biased region" description="Low complexity" evidence="1">
    <location>
        <begin position="866"/>
        <end position="876"/>
    </location>
</feature>
<feature type="compositionally biased region" description="Acidic residues" evidence="1">
    <location>
        <begin position="102"/>
        <end position="118"/>
    </location>
</feature>
<gene>
    <name evidence="3" type="ORF">A4X03_0g4980</name>
    <name evidence="2" type="ORF">JKIAZH3_G6707</name>
</gene>
<feature type="compositionally biased region" description="Polar residues" evidence="1">
    <location>
        <begin position="800"/>
        <end position="811"/>
    </location>
</feature>
<feature type="compositionally biased region" description="Low complexity" evidence="1">
    <location>
        <begin position="213"/>
        <end position="232"/>
    </location>
</feature>
<evidence type="ECO:0000313" key="2">
    <source>
        <dbReference type="EMBL" id="CAD6949035.1"/>
    </source>
</evidence>
<reference evidence="3" key="1">
    <citation type="submission" date="2016-04" db="EMBL/GenBank/DDBJ databases">
        <authorList>
            <person name="Nguyen H.D."/>
            <person name="Kesanakurti P."/>
            <person name="Cullis J."/>
            <person name="Levesque C.A."/>
            <person name="Hambleton S."/>
        </authorList>
    </citation>
    <scope>NUCLEOTIDE SEQUENCE</scope>
    <source>
        <strain evidence="3">DAOMC 238032</strain>
    </source>
</reference>
<sequence>MTAATTNTRPRTSSASSASRRVSAAQDDETAAGISSQQLTPSRSTAASIYAPTPLRAAALKPRTSIPTPRRSLLVRPTPNISTSSRPSSNPSTTHTEHHNDNDDDDDGAQWAEEDETNQDSAPIASRTRRRNTHMYNNNNNPNRRSLLAPPTSSLRRPSSALGKRRAERRDDDSDFEDEQQQQQQEPAHEQAGSHTSEFGVRRSGIPPPTMNLTPPSAPTAAASSSRLARPSGTSPTKAGALLNSLRAASPLKSVAARQLGSYLTGAGVGGSGVSSGIGGTKGRVRNSLGSLGAFHSAVARKSGLRPPGAGPSGGDGTNPDTSGSSSLGGGGALGSLPRPRKLSRPSTAGEVQYVRATLGAAAGGPGVSSGLPKPRMGSSSSLGPAAANKRQSLQIGAPPPDSFAKVVGPSSSHQPQAANTSTSSSSSSAAASSKALPPSTSTFKFAMPSSKGAGPTASGRVANVLIGTTPLRQNQGPVHPAVASLRPPQQQQQQQQGGNNLSRMLLPTPDARERGKKRLSGMSLGSNTSMGAVLAASSSSSSSFKIEEGEGEDKENQKVGGKGKAVEGEGQGEGGDKEVQERAMSPTMKDWHILNQLQNLAQQSGLSLEHIRNLLTEGPSNIAAAAGSDRAVLAATAQTGRSQAQAQGQGRSLLAPSNSTSSRSLLAPAAPVQSTPSSLRRRLPTKPSAATAAGMTMSPSSDTSMALGMGASAIGEETIDLVNLSLSPPGSIGSPLAGPDESLIASLGCGDFSMLGDGSGKRKGEGEEEEEVEEGLEELEGESDLEVESPLMAIVALRSDQSVKNGSSPSGTGGADSTRDVRLVAGPLPDRSLRARGGRGSSSISGGVDLDLRRELDSTNLLGILSSPSSSSLVSEQILAQSVSRRGGKSSTDSEGTARGLGTAAAAAAAAVEQAAEVVRLKAELEQARLDAARQRDLHELKLAEYEEALTVIRDEQAATPKTKTKDDADADADADVTPQDHDVKAGSDSKSGKEEDEERRLQSLQARIEAMQTEQARARKLYESELAGLEEACRLATERASLAEAERTREQAQAVERARLDEEARHALGEEAERAMVALVEEREQAKEAEGRLRISLEELEAASGEREQAGQEEVEAERAGAVEREGRLRRELEVQEGVVVDALGTRRRVLGECAARAWGDLVDLGRNEMLLLDGKADMCHFLLAQLELWDGLVSSCYPSGTLSGVRDPPAGQQL</sequence>
<feature type="region of interest" description="Disordered" evidence="1">
    <location>
        <begin position="757"/>
        <end position="786"/>
    </location>
</feature>
<evidence type="ECO:0000256" key="1">
    <source>
        <dbReference type="SAM" id="MobiDB-lite"/>
    </source>
</evidence>
<feature type="region of interest" description="Disordered" evidence="1">
    <location>
        <begin position="1"/>
        <end position="239"/>
    </location>
</feature>
<dbReference type="EMBL" id="CAJHJG010005294">
    <property type="protein sequence ID" value="CAD6949035.1"/>
    <property type="molecule type" value="Genomic_DNA"/>
</dbReference>
<feature type="region of interest" description="Disordered" evidence="1">
    <location>
        <begin position="637"/>
        <end position="705"/>
    </location>
</feature>
<organism evidence="3 4">
    <name type="scientific">Tilletia caries</name>
    <name type="common">wheat bunt fungus</name>
    <dbReference type="NCBI Taxonomy" id="13290"/>
    <lineage>
        <taxon>Eukaryota</taxon>
        <taxon>Fungi</taxon>
        <taxon>Dikarya</taxon>
        <taxon>Basidiomycota</taxon>
        <taxon>Ustilaginomycotina</taxon>
        <taxon>Exobasidiomycetes</taxon>
        <taxon>Tilletiales</taxon>
        <taxon>Tilletiaceae</taxon>
        <taxon>Tilletia</taxon>
    </lineage>
</organism>
<feature type="compositionally biased region" description="Basic and acidic residues" evidence="1">
    <location>
        <begin position="980"/>
        <end position="1003"/>
    </location>
</feature>